<evidence type="ECO:0000313" key="1">
    <source>
        <dbReference type="EMBL" id="AHY45130.1"/>
    </source>
</evidence>
<protein>
    <submittedName>
        <fullName evidence="1">Uncharacterized protein</fullName>
    </submittedName>
</protein>
<dbReference type="PATRIC" id="fig|316.97.peg.3484"/>
<dbReference type="EMBL" id="CP007509">
    <property type="protein sequence ID" value="AHY45130.1"/>
    <property type="molecule type" value="Genomic_DNA"/>
</dbReference>
<gene>
    <name evidence="1" type="ORF">UIB01_17445</name>
</gene>
<dbReference type="KEGG" id="pstu:UIB01_17445"/>
<evidence type="ECO:0000313" key="2">
    <source>
        <dbReference type="Proteomes" id="UP000025238"/>
    </source>
</evidence>
<sequence>MGFQQAAKSQQGSGIRCRLTAQVDADETTNGLAVVDGIFGTFIGETETLLHDIHAQHARQPNRRASTLACGVAIERRHLRLHLCPGHQLFKVSQEAISASLLFLAGIFEFGEGLLHARNKAHGGGWLRGLSVPRVGAAGYLCSVSLGMV</sequence>
<name>A0A023WZF1_STUST</name>
<organism evidence="1 2">
    <name type="scientific">Stutzerimonas stutzeri</name>
    <name type="common">Pseudomonas stutzeri</name>
    <dbReference type="NCBI Taxonomy" id="316"/>
    <lineage>
        <taxon>Bacteria</taxon>
        <taxon>Pseudomonadati</taxon>
        <taxon>Pseudomonadota</taxon>
        <taxon>Gammaproteobacteria</taxon>
        <taxon>Pseudomonadales</taxon>
        <taxon>Pseudomonadaceae</taxon>
        <taxon>Stutzerimonas</taxon>
    </lineage>
</organism>
<dbReference type="AlphaFoldDB" id="A0A023WZF1"/>
<accession>A0A023WZF1</accession>
<proteinExistence type="predicted"/>
<reference evidence="1 2" key="1">
    <citation type="submission" date="2014-03" db="EMBL/GenBank/DDBJ databases">
        <title>Complete genome sequence of Pseudomonas stutzeri 19SMN4.</title>
        <authorList>
            <person name="Brunet-Galmes I."/>
            <person name="Nogales B."/>
            <person name="Busquets A."/>
            <person name="Pena A."/>
            <person name="Gomila M."/>
            <person name="Garcia-Valdes E."/>
            <person name="Lalucat J."/>
            <person name="Bennasar A."/>
            <person name="Bosch R."/>
        </authorList>
    </citation>
    <scope>NUCLEOTIDE SEQUENCE [LARGE SCALE GENOMIC DNA]</scope>
    <source>
        <strain evidence="1 2">19SMN4</strain>
    </source>
</reference>
<dbReference type="Proteomes" id="UP000025238">
    <property type="component" value="Chromosome"/>
</dbReference>